<dbReference type="InterPro" id="IPR042099">
    <property type="entry name" value="ANL_N_sf"/>
</dbReference>
<name>A0A3G5A6B2_9VIRU</name>
<proteinExistence type="predicted"/>
<keyword evidence="1" id="KW-0808">Transferase</keyword>
<gene>
    <name evidence="1" type="ORF">Hyperionvirus2_168</name>
</gene>
<accession>A0A3G5A6B2</accession>
<dbReference type="GO" id="GO:0016740">
    <property type="term" value="F:transferase activity"/>
    <property type="evidence" value="ECO:0007669"/>
    <property type="project" value="UniProtKB-KW"/>
</dbReference>
<protein>
    <submittedName>
        <fullName evidence="1">Arylamine N-acetyltransferase</fullName>
    </submittedName>
</protein>
<evidence type="ECO:0000313" key="1">
    <source>
        <dbReference type="EMBL" id="AYV82800.1"/>
    </source>
</evidence>
<dbReference type="Gene3D" id="3.40.50.12780">
    <property type="entry name" value="N-terminal domain of ligase-like"/>
    <property type="match status" value="1"/>
</dbReference>
<reference evidence="1" key="1">
    <citation type="submission" date="2018-10" db="EMBL/GenBank/DDBJ databases">
        <title>Hidden diversity of soil giant viruses.</title>
        <authorList>
            <person name="Schulz F."/>
            <person name="Alteio L."/>
            <person name="Goudeau D."/>
            <person name="Ryan E.M."/>
            <person name="Malmstrom R.R."/>
            <person name="Blanchard J."/>
            <person name="Woyke T."/>
        </authorList>
    </citation>
    <scope>NUCLEOTIDE SEQUENCE</scope>
    <source>
        <strain evidence="1">HYV1</strain>
    </source>
</reference>
<dbReference type="EMBL" id="MK072384">
    <property type="protein sequence ID" value="AYV82800.1"/>
    <property type="molecule type" value="Genomic_DNA"/>
</dbReference>
<organism evidence="1">
    <name type="scientific">Hyperionvirus sp</name>
    <dbReference type="NCBI Taxonomy" id="2487770"/>
    <lineage>
        <taxon>Viruses</taxon>
        <taxon>Varidnaviria</taxon>
        <taxon>Bamfordvirae</taxon>
        <taxon>Nucleocytoviricota</taxon>
        <taxon>Megaviricetes</taxon>
        <taxon>Imitervirales</taxon>
        <taxon>Mimiviridae</taxon>
        <taxon>Klosneuvirinae</taxon>
    </lineage>
</organism>
<sequence>MATSIIFSYYDSSELNMLRKFMRRVYQLPVSGTGPMNRIAYGALLQPAACVQKFREAMITDNIRRARTAPAYREIYKHVPPTVHRDLLPSINKMSFHIRHPEVIDRLSDDIDLKTFRGLKPYKTSGSTTGYPSIVPLGEWDITMLRNYYINLGKFSGGAIPSDYWYLNMFPISNSSTGTISEEMAPAHARLKRSDANVLQTIKTITDSMDSIRDKPLMLTGIPILHLDLIDHLVKTKNTLILGFIKKKGICLYGGESPTLHEKLQLYKYFHQVISVYGSTEMGPRMGFSTDMNTIIDIALSDPLLLKQFDPTSAKPHCTFMYDKYLNEYEIENGLLVNNPPFQLTELKIKWNQEDLAKLALPKDMISLLKANKEYLTEKIAKIDEKYGIALTPIFEKTLDPNGPYKNLIKYFGLMIFYGRAGILYGAANLDHAFVASIHEDERSQQIKFKPQKSITSPST</sequence>